<dbReference type="AlphaFoldDB" id="A0A8T0SXB3"/>
<accession>A0A8T0SXB3</accession>
<dbReference type="Proteomes" id="UP000823388">
    <property type="component" value="Chromosome 5K"/>
</dbReference>
<dbReference type="EMBL" id="CM029045">
    <property type="protein sequence ID" value="KAG2601523.1"/>
    <property type="molecule type" value="Genomic_DNA"/>
</dbReference>
<protein>
    <submittedName>
        <fullName evidence="1">Uncharacterized protein</fullName>
    </submittedName>
</protein>
<evidence type="ECO:0000313" key="2">
    <source>
        <dbReference type="Proteomes" id="UP000823388"/>
    </source>
</evidence>
<gene>
    <name evidence="1" type="ORF">PVAP13_5KG439714</name>
</gene>
<keyword evidence="2" id="KW-1185">Reference proteome</keyword>
<reference evidence="1" key="1">
    <citation type="submission" date="2020-05" db="EMBL/GenBank/DDBJ databases">
        <title>WGS assembly of Panicum virgatum.</title>
        <authorList>
            <person name="Lovell J.T."/>
            <person name="Jenkins J."/>
            <person name="Shu S."/>
            <person name="Juenger T.E."/>
            <person name="Schmutz J."/>
        </authorList>
    </citation>
    <scope>NUCLEOTIDE SEQUENCE</scope>
    <source>
        <strain evidence="1">AP13</strain>
    </source>
</reference>
<evidence type="ECO:0000313" key="1">
    <source>
        <dbReference type="EMBL" id="KAG2601523.1"/>
    </source>
</evidence>
<sequence length="121" mass="12686">MDSSLHSRMASDADMAESAGDVEAVCGSRRAVLCEAVRAFNGSVSVYHHDVVNGVFTATVFVLFPLSGGDDAISMMDARGGGRRTKDEAEESAADALLSAMNVNLKVGTDDVTEQLAKLSM</sequence>
<comment type="caution">
    <text evidence="1">The sequence shown here is derived from an EMBL/GenBank/DDBJ whole genome shotgun (WGS) entry which is preliminary data.</text>
</comment>
<name>A0A8T0SXB3_PANVG</name>
<organism evidence="1 2">
    <name type="scientific">Panicum virgatum</name>
    <name type="common">Blackwell switchgrass</name>
    <dbReference type="NCBI Taxonomy" id="38727"/>
    <lineage>
        <taxon>Eukaryota</taxon>
        <taxon>Viridiplantae</taxon>
        <taxon>Streptophyta</taxon>
        <taxon>Embryophyta</taxon>
        <taxon>Tracheophyta</taxon>
        <taxon>Spermatophyta</taxon>
        <taxon>Magnoliopsida</taxon>
        <taxon>Liliopsida</taxon>
        <taxon>Poales</taxon>
        <taxon>Poaceae</taxon>
        <taxon>PACMAD clade</taxon>
        <taxon>Panicoideae</taxon>
        <taxon>Panicodae</taxon>
        <taxon>Paniceae</taxon>
        <taxon>Panicinae</taxon>
        <taxon>Panicum</taxon>
        <taxon>Panicum sect. Hiantes</taxon>
    </lineage>
</organism>
<proteinExistence type="predicted"/>